<sequence length="108" mass="11120">MASALCLSSCTPAAPAFSGATALRRAAARAPLAVRANASVKPPQGVTLPPKKPQKLPPAFGFVYNAERLNSRAAMIGFFALLAVELVAGQGLLDMLGFTTGKGLGFEF</sequence>
<reference evidence="1 2" key="1">
    <citation type="journal article" date="2018" name="Plant J.">
        <title>Genome sequences of Chlorella sorokiniana UTEX 1602 and Micractinium conductrix SAG 241.80: implications to maltose excretion by a green alga.</title>
        <authorList>
            <person name="Arriola M.B."/>
            <person name="Velmurugan N."/>
            <person name="Zhang Y."/>
            <person name="Plunkett M.H."/>
            <person name="Hondzo H."/>
            <person name="Barney B.M."/>
        </authorList>
    </citation>
    <scope>NUCLEOTIDE SEQUENCE [LARGE SCALE GENOMIC DNA]</scope>
    <source>
        <strain evidence="1 2">SAG 241.80</strain>
    </source>
</reference>
<dbReference type="Proteomes" id="UP000239649">
    <property type="component" value="Unassembled WGS sequence"/>
</dbReference>
<proteinExistence type="predicted"/>
<protein>
    <submittedName>
        <fullName evidence="1">High-light-induced chloroplastic</fullName>
    </submittedName>
</protein>
<dbReference type="STRING" id="554055.A0A2P6VKT3"/>
<organism evidence="1 2">
    <name type="scientific">Micractinium conductrix</name>
    <dbReference type="NCBI Taxonomy" id="554055"/>
    <lineage>
        <taxon>Eukaryota</taxon>
        <taxon>Viridiplantae</taxon>
        <taxon>Chlorophyta</taxon>
        <taxon>core chlorophytes</taxon>
        <taxon>Trebouxiophyceae</taxon>
        <taxon>Chlorellales</taxon>
        <taxon>Chlorellaceae</taxon>
        <taxon>Chlorella clade</taxon>
        <taxon>Micractinium</taxon>
    </lineage>
</organism>
<keyword evidence="2" id="KW-1185">Reference proteome</keyword>
<dbReference type="AlphaFoldDB" id="A0A2P6VKT3"/>
<evidence type="ECO:0000313" key="1">
    <source>
        <dbReference type="EMBL" id="PSC74670.1"/>
    </source>
</evidence>
<gene>
    <name evidence="1" type="ORF">C2E20_2362</name>
</gene>
<name>A0A2P6VKT3_9CHLO</name>
<dbReference type="EMBL" id="LHPF02000004">
    <property type="protein sequence ID" value="PSC74670.1"/>
    <property type="molecule type" value="Genomic_DNA"/>
</dbReference>
<comment type="caution">
    <text evidence="1">The sequence shown here is derived from an EMBL/GenBank/DDBJ whole genome shotgun (WGS) entry which is preliminary data.</text>
</comment>
<dbReference type="OrthoDB" id="542523at2759"/>
<accession>A0A2P6VKT3</accession>
<dbReference type="SUPFAM" id="SSF103511">
    <property type="entry name" value="Chlorophyll a-b binding protein"/>
    <property type="match status" value="1"/>
</dbReference>
<evidence type="ECO:0000313" key="2">
    <source>
        <dbReference type="Proteomes" id="UP000239649"/>
    </source>
</evidence>